<evidence type="ECO:0000313" key="1">
    <source>
        <dbReference type="EMBL" id="SHO52770.1"/>
    </source>
</evidence>
<protein>
    <submittedName>
        <fullName evidence="1">Uncharacterized protein</fullName>
    </submittedName>
</protein>
<dbReference type="EMBL" id="FRFE01000040">
    <property type="protein sequence ID" value="SHO52770.1"/>
    <property type="molecule type" value="Genomic_DNA"/>
</dbReference>
<proteinExistence type="predicted"/>
<accession>A0A1M7YJI9</accession>
<sequence length="45" mass="5298">MFYHFLKIIIDYFVNIPHILFNSARSPGIDMIYITVGPSCFYPSR</sequence>
<organism evidence="1 2">
    <name type="scientific">Desulfopila aestuarii DSM 18488</name>
    <dbReference type="NCBI Taxonomy" id="1121416"/>
    <lineage>
        <taxon>Bacteria</taxon>
        <taxon>Pseudomonadati</taxon>
        <taxon>Thermodesulfobacteriota</taxon>
        <taxon>Desulfobulbia</taxon>
        <taxon>Desulfobulbales</taxon>
        <taxon>Desulfocapsaceae</taxon>
        <taxon>Desulfopila</taxon>
    </lineage>
</organism>
<keyword evidence="2" id="KW-1185">Reference proteome</keyword>
<reference evidence="1 2" key="1">
    <citation type="submission" date="2016-12" db="EMBL/GenBank/DDBJ databases">
        <authorList>
            <person name="Song W.-J."/>
            <person name="Kurnit D.M."/>
        </authorList>
    </citation>
    <scope>NUCLEOTIDE SEQUENCE [LARGE SCALE GENOMIC DNA]</scope>
    <source>
        <strain evidence="1 2">DSM 18488</strain>
    </source>
</reference>
<dbReference type="AlphaFoldDB" id="A0A1M7YJI9"/>
<dbReference type="Proteomes" id="UP000184603">
    <property type="component" value="Unassembled WGS sequence"/>
</dbReference>
<evidence type="ECO:0000313" key="2">
    <source>
        <dbReference type="Proteomes" id="UP000184603"/>
    </source>
</evidence>
<gene>
    <name evidence="1" type="ORF">SAMN02745220_04742</name>
</gene>
<name>A0A1M7YJI9_9BACT</name>